<reference evidence="3 4" key="1">
    <citation type="journal article" date="2023" name="G3 (Bethesda)">
        <title>A chromosome-length genome assembly and annotation of blackberry (Rubus argutus, cv. 'Hillquist').</title>
        <authorList>
            <person name="Bruna T."/>
            <person name="Aryal R."/>
            <person name="Dudchenko O."/>
            <person name="Sargent D.J."/>
            <person name="Mead D."/>
            <person name="Buti M."/>
            <person name="Cavallini A."/>
            <person name="Hytonen T."/>
            <person name="Andres J."/>
            <person name="Pham M."/>
            <person name="Weisz D."/>
            <person name="Mascagni F."/>
            <person name="Usai G."/>
            <person name="Natali L."/>
            <person name="Bassil N."/>
            <person name="Fernandez G.E."/>
            <person name="Lomsadze A."/>
            <person name="Armour M."/>
            <person name="Olukolu B."/>
            <person name="Poorten T."/>
            <person name="Britton C."/>
            <person name="Davik J."/>
            <person name="Ashrafi H."/>
            <person name="Aiden E.L."/>
            <person name="Borodovsky M."/>
            <person name="Worthington M."/>
        </authorList>
    </citation>
    <scope>NUCLEOTIDE SEQUENCE [LARGE SCALE GENOMIC DNA]</scope>
    <source>
        <strain evidence="3">PI 553951</strain>
    </source>
</reference>
<name>A0AAW1WWE9_RUBAR</name>
<dbReference type="GO" id="GO:0009836">
    <property type="term" value="P:fruit ripening, climacteric"/>
    <property type="evidence" value="ECO:0007669"/>
    <property type="project" value="UniProtKB-ARBA"/>
</dbReference>
<comment type="similarity">
    <text evidence="1">Belongs to the plant acyltransferase family.</text>
</comment>
<dbReference type="PANTHER" id="PTHR31147:SF66">
    <property type="entry name" value="OS05G0315700 PROTEIN"/>
    <property type="match status" value="1"/>
</dbReference>
<dbReference type="InterPro" id="IPR050898">
    <property type="entry name" value="Plant_acyltransferase"/>
</dbReference>
<dbReference type="InterPro" id="IPR023213">
    <property type="entry name" value="CAT-like_dom_sf"/>
</dbReference>
<evidence type="ECO:0000313" key="4">
    <source>
        <dbReference type="Proteomes" id="UP001457282"/>
    </source>
</evidence>
<dbReference type="PANTHER" id="PTHR31147">
    <property type="entry name" value="ACYL TRANSFERASE 4"/>
    <property type="match status" value="1"/>
</dbReference>
<protein>
    <submittedName>
        <fullName evidence="3">Uncharacterized protein</fullName>
    </submittedName>
</protein>
<dbReference type="Pfam" id="PF02458">
    <property type="entry name" value="Transferase"/>
    <property type="match status" value="1"/>
</dbReference>
<dbReference type="Gene3D" id="3.30.559.10">
    <property type="entry name" value="Chloramphenicol acetyltransferase-like domain"/>
    <property type="match status" value="1"/>
</dbReference>
<evidence type="ECO:0000256" key="1">
    <source>
        <dbReference type="ARBA" id="ARBA00009861"/>
    </source>
</evidence>
<keyword evidence="4" id="KW-1185">Reference proteome</keyword>
<sequence length="95" mass="10686">MFHLSCLIRTILQCRNKNDPVEVISDALSKSLVYYYPLAGRLRDGPKKKLMVDCTGEGVLLVEANADVLLDKLRDTILTPCPLLEEFLYNSGMLL</sequence>
<evidence type="ECO:0000313" key="3">
    <source>
        <dbReference type="EMBL" id="KAK9928266.1"/>
    </source>
</evidence>
<organism evidence="3 4">
    <name type="scientific">Rubus argutus</name>
    <name type="common">Southern blackberry</name>
    <dbReference type="NCBI Taxonomy" id="59490"/>
    <lineage>
        <taxon>Eukaryota</taxon>
        <taxon>Viridiplantae</taxon>
        <taxon>Streptophyta</taxon>
        <taxon>Embryophyta</taxon>
        <taxon>Tracheophyta</taxon>
        <taxon>Spermatophyta</taxon>
        <taxon>Magnoliopsida</taxon>
        <taxon>eudicotyledons</taxon>
        <taxon>Gunneridae</taxon>
        <taxon>Pentapetalae</taxon>
        <taxon>rosids</taxon>
        <taxon>fabids</taxon>
        <taxon>Rosales</taxon>
        <taxon>Rosaceae</taxon>
        <taxon>Rosoideae</taxon>
        <taxon>Rosoideae incertae sedis</taxon>
        <taxon>Rubus</taxon>
    </lineage>
</organism>
<dbReference type="AlphaFoldDB" id="A0AAW1WWE9"/>
<dbReference type="Proteomes" id="UP001457282">
    <property type="component" value="Unassembled WGS sequence"/>
</dbReference>
<comment type="caution">
    <text evidence="3">The sequence shown here is derived from an EMBL/GenBank/DDBJ whole genome shotgun (WGS) entry which is preliminary data.</text>
</comment>
<dbReference type="GO" id="GO:0016740">
    <property type="term" value="F:transferase activity"/>
    <property type="evidence" value="ECO:0007669"/>
    <property type="project" value="UniProtKB-KW"/>
</dbReference>
<keyword evidence="2" id="KW-0808">Transferase</keyword>
<evidence type="ECO:0000256" key="2">
    <source>
        <dbReference type="ARBA" id="ARBA00022679"/>
    </source>
</evidence>
<proteinExistence type="inferred from homology"/>
<accession>A0AAW1WWE9</accession>
<dbReference type="EMBL" id="JBEDUW010000005">
    <property type="protein sequence ID" value="KAK9928266.1"/>
    <property type="molecule type" value="Genomic_DNA"/>
</dbReference>
<gene>
    <name evidence="3" type="ORF">M0R45_025412</name>
</gene>